<protein>
    <submittedName>
        <fullName evidence="1">Uncharacterized protein</fullName>
    </submittedName>
</protein>
<dbReference type="AlphaFoldDB" id="A0A0E2HBC2"/>
<comment type="caution">
    <text evidence="1">The sequence shown here is derived from an EMBL/GenBank/DDBJ whole genome shotgun (WGS) entry which is preliminary data.</text>
</comment>
<accession>A0A0E2HBC2</accession>
<proteinExistence type="predicted"/>
<evidence type="ECO:0000313" key="1">
    <source>
        <dbReference type="EMBL" id="ENZ15244.1"/>
    </source>
</evidence>
<dbReference type="Proteomes" id="UP000013085">
    <property type="component" value="Unassembled WGS sequence"/>
</dbReference>
<organism evidence="1 2">
    <name type="scientific">[Clostridium] clostridioforme 90A8</name>
    <dbReference type="NCBI Taxonomy" id="999408"/>
    <lineage>
        <taxon>Bacteria</taxon>
        <taxon>Bacillati</taxon>
        <taxon>Bacillota</taxon>
        <taxon>Clostridia</taxon>
        <taxon>Lachnospirales</taxon>
        <taxon>Lachnospiraceae</taxon>
        <taxon>Enterocloster</taxon>
    </lineage>
</organism>
<dbReference type="HOGENOM" id="CLU_3042011_0_0_9"/>
<evidence type="ECO:0000313" key="2">
    <source>
        <dbReference type="Proteomes" id="UP000013085"/>
    </source>
</evidence>
<reference evidence="1 2" key="1">
    <citation type="submission" date="2013-01" db="EMBL/GenBank/DDBJ databases">
        <title>The Genome Sequence of Clostridium clostridioforme 90A8.</title>
        <authorList>
            <consortium name="The Broad Institute Genome Sequencing Platform"/>
            <person name="Earl A."/>
            <person name="Ward D."/>
            <person name="Feldgarden M."/>
            <person name="Gevers D."/>
            <person name="Courvalin P."/>
            <person name="Lambert T."/>
            <person name="Walker B."/>
            <person name="Young S.K."/>
            <person name="Zeng Q."/>
            <person name="Gargeya S."/>
            <person name="Fitzgerald M."/>
            <person name="Haas B."/>
            <person name="Abouelleil A."/>
            <person name="Alvarado L."/>
            <person name="Arachchi H.M."/>
            <person name="Berlin A.M."/>
            <person name="Chapman S.B."/>
            <person name="Dewar J."/>
            <person name="Goldberg J."/>
            <person name="Griggs A."/>
            <person name="Gujja S."/>
            <person name="Hansen M."/>
            <person name="Howarth C."/>
            <person name="Imamovic A."/>
            <person name="Larimer J."/>
            <person name="McCowan C."/>
            <person name="Murphy C."/>
            <person name="Neiman D."/>
            <person name="Pearson M."/>
            <person name="Priest M."/>
            <person name="Roberts A."/>
            <person name="Saif S."/>
            <person name="Shea T."/>
            <person name="Sisk P."/>
            <person name="Sykes S."/>
            <person name="Wortman J."/>
            <person name="Nusbaum C."/>
            <person name="Birren B."/>
        </authorList>
    </citation>
    <scope>NUCLEOTIDE SEQUENCE [LARGE SCALE GENOMIC DNA]</scope>
    <source>
        <strain evidence="1 2">90A8</strain>
    </source>
</reference>
<gene>
    <name evidence="1" type="ORF">HMPREF1090_02304</name>
</gene>
<name>A0A0E2HBC2_9FIRM</name>
<dbReference type="EMBL" id="AGYR01000023">
    <property type="protein sequence ID" value="ENZ15244.1"/>
    <property type="molecule type" value="Genomic_DNA"/>
</dbReference>
<sequence>MGIGSHIHLGVVTEEIAFPVGVPAGSIPEVETAEYRVKRSFPEHTAPDSNGSDF</sequence>